<evidence type="ECO:0000313" key="2">
    <source>
        <dbReference type="Proteomes" id="UP001164250"/>
    </source>
</evidence>
<sequence>MVPDSWMRLAGRMQEGFISTSKLEDPEDINGLSHMACAHCSHSCYCTFKICSGKYQLYLLHVLKSSLFCQQIEKCDVQFCIVLN</sequence>
<name>A0ACC0ZQ38_9ROSI</name>
<protein>
    <submittedName>
        <fullName evidence="1">Uncharacterized protein</fullName>
    </submittedName>
</protein>
<keyword evidence="2" id="KW-1185">Reference proteome</keyword>
<organism evidence="1 2">
    <name type="scientific">Pistacia atlantica</name>
    <dbReference type="NCBI Taxonomy" id="434234"/>
    <lineage>
        <taxon>Eukaryota</taxon>
        <taxon>Viridiplantae</taxon>
        <taxon>Streptophyta</taxon>
        <taxon>Embryophyta</taxon>
        <taxon>Tracheophyta</taxon>
        <taxon>Spermatophyta</taxon>
        <taxon>Magnoliopsida</taxon>
        <taxon>eudicotyledons</taxon>
        <taxon>Gunneridae</taxon>
        <taxon>Pentapetalae</taxon>
        <taxon>rosids</taxon>
        <taxon>malvids</taxon>
        <taxon>Sapindales</taxon>
        <taxon>Anacardiaceae</taxon>
        <taxon>Pistacia</taxon>
    </lineage>
</organism>
<gene>
    <name evidence="1" type="ORF">Patl1_33451</name>
</gene>
<proteinExistence type="predicted"/>
<accession>A0ACC0ZQ38</accession>
<comment type="caution">
    <text evidence="1">The sequence shown here is derived from an EMBL/GenBank/DDBJ whole genome shotgun (WGS) entry which is preliminary data.</text>
</comment>
<evidence type="ECO:0000313" key="1">
    <source>
        <dbReference type="EMBL" id="KAJ0075321.1"/>
    </source>
</evidence>
<dbReference type="EMBL" id="CM047910">
    <property type="protein sequence ID" value="KAJ0075321.1"/>
    <property type="molecule type" value="Genomic_DNA"/>
</dbReference>
<reference evidence="2" key="1">
    <citation type="journal article" date="2023" name="G3 (Bethesda)">
        <title>Genome assembly and association tests identify interacting loci associated with vigor, precocity, and sex in interspecific pistachio rootstocks.</title>
        <authorList>
            <person name="Palmer W."/>
            <person name="Jacygrad E."/>
            <person name="Sagayaradj S."/>
            <person name="Cavanaugh K."/>
            <person name="Han R."/>
            <person name="Bertier L."/>
            <person name="Beede B."/>
            <person name="Kafkas S."/>
            <person name="Golino D."/>
            <person name="Preece J."/>
            <person name="Michelmore R."/>
        </authorList>
    </citation>
    <scope>NUCLEOTIDE SEQUENCE [LARGE SCALE GENOMIC DNA]</scope>
</reference>
<dbReference type="Proteomes" id="UP001164250">
    <property type="component" value="Chromosome 15"/>
</dbReference>